<gene>
    <name evidence="1" type="ORF">UFOPK2786_00362</name>
    <name evidence="2" type="ORF">UFOPK4061_01302</name>
</gene>
<evidence type="ECO:0000313" key="1">
    <source>
        <dbReference type="EMBL" id="CAB4733862.1"/>
    </source>
</evidence>
<dbReference type="EMBL" id="CAFBPD010000240">
    <property type="protein sequence ID" value="CAB5019452.1"/>
    <property type="molecule type" value="Genomic_DNA"/>
</dbReference>
<reference evidence="1" key="1">
    <citation type="submission" date="2020-05" db="EMBL/GenBank/DDBJ databases">
        <authorList>
            <person name="Chiriac C."/>
            <person name="Salcher M."/>
            <person name="Ghai R."/>
            <person name="Kavagutti S V."/>
        </authorList>
    </citation>
    <scope>NUCLEOTIDE SEQUENCE</scope>
</reference>
<name>A0A6J6SGD2_9ZZZZ</name>
<accession>A0A6J6SGD2</accession>
<organism evidence="1">
    <name type="scientific">freshwater metagenome</name>
    <dbReference type="NCBI Taxonomy" id="449393"/>
    <lineage>
        <taxon>unclassified sequences</taxon>
        <taxon>metagenomes</taxon>
        <taxon>ecological metagenomes</taxon>
    </lineage>
</organism>
<dbReference type="EMBL" id="CAEZYW010000036">
    <property type="protein sequence ID" value="CAB4733862.1"/>
    <property type="molecule type" value="Genomic_DNA"/>
</dbReference>
<sequence>MLSNEDIDIASAVEATSFISEDADLGPFLTVPGFDDIRRVERIDANSLDLVIAQHDKSDEAVAGRLREPDVQRIADLRSR</sequence>
<evidence type="ECO:0000313" key="2">
    <source>
        <dbReference type="EMBL" id="CAB5019452.1"/>
    </source>
</evidence>
<dbReference type="AlphaFoldDB" id="A0A6J6SGD2"/>
<proteinExistence type="predicted"/>
<protein>
    <submittedName>
        <fullName evidence="1">Unannotated protein</fullName>
    </submittedName>
</protein>